<dbReference type="AlphaFoldDB" id="C8X8H6"/>
<dbReference type="HOGENOM" id="CLU_2220329_0_0_11"/>
<dbReference type="STRING" id="479431.Namu_2685"/>
<reference evidence="1 2" key="2">
    <citation type="journal article" date="2010" name="Stand. Genomic Sci.">
        <title>Complete genome sequence of Nakamurella multipartita type strain (Y-104).</title>
        <authorList>
            <person name="Tice H."/>
            <person name="Mayilraj S."/>
            <person name="Sims D."/>
            <person name="Lapidus A."/>
            <person name="Nolan M."/>
            <person name="Lucas S."/>
            <person name="Glavina Del Rio T."/>
            <person name="Copeland A."/>
            <person name="Cheng J.F."/>
            <person name="Meincke L."/>
            <person name="Bruce D."/>
            <person name="Goodwin L."/>
            <person name="Pitluck S."/>
            <person name="Ivanova N."/>
            <person name="Mavromatis K."/>
            <person name="Ovchinnikova G."/>
            <person name="Pati A."/>
            <person name="Chen A."/>
            <person name="Palaniappan K."/>
            <person name="Land M."/>
            <person name="Hauser L."/>
            <person name="Chang Y.J."/>
            <person name="Jeffries C.D."/>
            <person name="Detter J.C."/>
            <person name="Brettin T."/>
            <person name="Rohde M."/>
            <person name="Goker M."/>
            <person name="Bristow J."/>
            <person name="Eisen J.A."/>
            <person name="Markowitz V."/>
            <person name="Hugenholtz P."/>
            <person name="Kyrpides N.C."/>
            <person name="Klenk H.P."/>
            <person name="Chen F."/>
        </authorList>
    </citation>
    <scope>NUCLEOTIDE SEQUENCE [LARGE SCALE GENOMIC DNA]</scope>
    <source>
        <strain evidence="2">ATCC 700099 / DSM 44233 / CIP 104796 / JCM 9543 / NBRC 105858 / Y-104</strain>
    </source>
</reference>
<reference evidence="2" key="1">
    <citation type="submission" date="2009-09" db="EMBL/GenBank/DDBJ databases">
        <title>The complete genome of Nakamurella multipartita DSM 44233.</title>
        <authorList>
            <consortium name="US DOE Joint Genome Institute (JGI-PGF)"/>
            <person name="Lucas S."/>
            <person name="Copeland A."/>
            <person name="Lapidus A."/>
            <person name="Glavina del Rio T."/>
            <person name="Dalin E."/>
            <person name="Tice H."/>
            <person name="Bruce D."/>
            <person name="Goodwin L."/>
            <person name="Pitluck S."/>
            <person name="Kyrpides N."/>
            <person name="Mavromatis K."/>
            <person name="Ivanova N."/>
            <person name="Ovchinnikova G."/>
            <person name="Sims D."/>
            <person name="Meincke L."/>
            <person name="Brettin T."/>
            <person name="Detter J.C."/>
            <person name="Han C."/>
            <person name="Larimer F."/>
            <person name="Land M."/>
            <person name="Hauser L."/>
            <person name="Markowitz V."/>
            <person name="Cheng J.-F."/>
            <person name="Hugenholtz P."/>
            <person name="Woyke T."/>
            <person name="Wu D."/>
            <person name="Klenk H.-P."/>
            <person name="Eisen J.A."/>
        </authorList>
    </citation>
    <scope>NUCLEOTIDE SEQUENCE [LARGE SCALE GENOMIC DNA]</scope>
    <source>
        <strain evidence="2">ATCC 700099 / DSM 44233 / CIP 104796 / JCM 9543 / NBRC 105858 / Y-104</strain>
    </source>
</reference>
<dbReference type="InParanoid" id="C8X8H6"/>
<dbReference type="Proteomes" id="UP000002218">
    <property type="component" value="Chromosome"/>
</dbReference>
<organism evidence="1 2">
    <name type="scientific">Nakamurella multipartita (strain ATCC 700099 / DSM 44233 / CIP 104796 / JCM 9543 / NBRC 105858 / Y-104)</name>
    <name type="common">Microsphaera multipartita</name>
    <dbReference type="NCBI Taxonomy" id="479431"/>
    <lineage>
        <taxon>Bacteria</taxon>
        <taxon>Bacillati</taxon>
        <taxon>Actinomycetota</taxon>
        <taxon>Actinomycetes</taxon>
        <taxon>Nakamurellales</taxon>
        <taxon>Nakamurellaceae</taxon>
        <taxon>Nakamurella</taxon>
    </lineage>
</organism>
<dbReference type="KEGG" id="nml:Namu_2685"/>
<evidence type="ECO:0000313" key="1">
    <source>
        <dbReference type="EMBL" id="ACV79031.1"/>
    </source>
</evidence>
<sequence>MTTIETALTLPDATLNPDVSHALARLEADLAMLVDAGADLDGRDEPDDYAWDFHRAAVLSAHDALRDRLGHPTTPDVVDREYQAWHDARRDELTRLRTQLRGTPTR</sequence>
<accession>C8X8H6</accession>
<dbReference type="RefSeq" id="WP_015747910.1">
    <property type="nucleotide sequence ID" value="NC_013235.1"/>
</dbReference>
<evidence type="ECO:0000313" key="2">
    <source>
        <dbReference type="Proteomes" id="UP000002218"/>
    </source>
</evidence>
<dbReference type="EMBL" id="CP001737">
    <property type="protein sequence ID" value="ACV79031.1"/>
    <property type="molecule type" value="Genomic_DNA"/>
</dbReference>
<keyword evidence="2" id="KW-1185">Reference proteome</keyword>
<proteinExistence type="predicted"/>
<protein>
    <submittedName>
        <fullName evidence="1">Uncharacterized protein</fullName>
    </submittedName>
</protein>
<name>C8X8H6_NAKMY</name>
<gene>
    <name evidence="1" type="ordered locus">Namu_2685</name>
</gene>